<gene>
    <name evidence="2" type="ORF">XM38_030300</name>
</gene>
<name>A0A1Z3HP83_9CYAN</name>
<sequence>MISPVLEHFQSEWHDYIRLIDINADENLKLANFYRLTTLPTLMFFDHGHLYQRLDTFRGKDDLRMVLDAFMRSREMEGYIANLTPIYPYTRGRSD</sequence>
<dbReference type="SUPFAM" id="SSF52833">
    <property type="entry name" value="Thioredoxin-like"/>
    <property type="match status" value="1"/>
</dbReference>
<evidence type="ECO:0000259" key="1">
    <source>
        <dbReference type="Pfam" id="PF00085"/>
    </source>
</evidence>
<proteinExistence type="predicted"/>
<evidence type="ECO:0000313" key="3">
    <source>
        <dbReference type="Proteomes" id="UP000191901"/>
    </source>
</evidence>
<dbReference type="Gene3D" id="3.40.30.10">
    <property type="entry name" value="Glutaredoxin"/>
    <property type="match status" value="1"/>
</dbReference>
<dbReference type="Proteomes" id="UP000191901">
    <property type="component" value="Chromosome"/>
</dbReference>
<accession>A0A1Z3HP83</accession>
<feature type="domain" description="Thioredoxin" evidence="1">
    <location>
        <begin position="1"/>
        <end position="67"/>
    </location>
</feature>
<dbReference type="InterPro" id="IPR013766">
    <property type="entry name" value="Thioredoxin_domain"/>
</dbReference>
<dbReference type="InterPro" id="IPR036249">
    <property type="entry name" value="Thioredoxin-like_sf"/>
</dbReference>
<dbReference type="EMBL" id="CP021983">
    <property type="protein sequence ID" value="ASC72076.1"/>
    <property type="molecule type" value="Genomic_DNA"/>
</dbReference>
<dbReference type="KEGG" id="hhg:XM38_030300"/>
<evidence type="ECO:0000313" key="2">
    <source>
        <dbReference type="EMBL" id="ASC72076.1"/>
    </source>
</evidence>
<dbReference type="CDD" id="cd02947">
    <property type="entry name" value="TRX_family"/>
    <property type="match status" value="1"/>
</dbReference>
<protein>
    <submittedName>
        <fullName evidence="2">Thioredoxin domain-containing protein</fullName>
    </submittedName>
</protein>
<reference evidence="2 3" key="1">
    <citation type="journal article" date="2016" name="Biochim. Biophys. Acta">
        <title>Characterization of red-shifted phycobilisomes isolated from the chlorophyll f-containing cyanobacterium Halomicronema hongdechloris.</title>
        <authorList>
            <person name="Li Y."/>
            <person name="Lin Y."/>
            <person name="Garvey C.J."/>
            <person name="Birch D."/>
            <person name="Corkery R.W."/>
            <person name="Loughlin P.C."/>
            <person name="Scheer H."/>
            <person name="Willows R.D."/>
            <person name="Chen M."/>
        </authorList>
    </citation>
    <scope>NUCLEOTIDE SEQUENCE [LARGE SCALE GENOMIC DNA]</scope>
    <source>
        <strain evidence="2 3">C2206</strain>
    </source>
</reference>
<dbReference type="Pfam" id="PF00085">
    <property type="entry name" value="Thioredoxin"/>
    <property type="match status" value="1"/>
</dbReference>
<organism evidence="2 3">
    <name type="scientific">Halomicronema hongdechloris C2206</name>
    <dbReference type="NCBI Taxonomy" id="1641165"/>
    <lineage>
        <taxon>Bacteria</taxon>
        <taxon>Bacillati</taxon>
        <taxon>Cyanobacteriota</taxon>
        <taxon>Cyanophyceae</taxon>
        <taxon>Nodosilineales</taxon>
        <taxon>Nodosilineaceae</taxon>
        <taxon>Halomicronema</taxon>
    </lineage>
</organism>
<keyword evidence="3" id="KW-1185">Reference proteome</keyword>
<dbReference type="AlphaFoldDB" id="A0A1Z3HP83"/>